<feature type="active site" evidence="2">
    <location>
        <position position="229"/>
    </location>
</feature>
<dbReference type="GO" id="GO:0016620">
    <property type="term" value="F:oxidoreductase activity, acting on the aldehyde or oxo group of donors, NAD or NADP as acceptor"/>
    <property type="evidence" value="ECO:0007669"/>
    <property type="project" value="InterPro"/>
</dbReference>
<dbReference type="Proteomes" id="UP001515480">
    <property type="component" value="Unassembled WGS sequence"/>
</dbReference>
<evidence type="ECO:0000259" key="4">
    <source>
        <dbReference type="Pfam" id="PF00171"/>
    </source>
</evidence>
<gene>
    <name evidence="5" type="ORF">AB1Y20_018830</name>
</gene>
<dbReference type="Gene3D" id="3.40.309.10">
    <property type="entry name" value="Aldehyde Dehydrogenase, Chain A, domain 2"/>
    <property type="match status" value="1"/>
</dbReference>
<dbReference type="InterPro" id="IPR029510">
    <property type="entry name" value="Ald_DH_CS_GLU"/>
</dbReference>
<dbReference type="InterPro" id="IPR016162">
    <property type="entry name" value="Ald_DH_N"/>
</dbReference>
<accession>A0AB34JPS4</accession>
<dbReference type="CDD" id="cd07078">
    <property type="entry name" value="ALDH"/>
    <property type="match status" value="1"/>
</dbReference>
<dbReference type="InterPro" id="IPR015590">
    <property type="entry name" value="Aldehyde_DH_dom"/>
</dbReference>
<dbReference type="Gene3D" id="3.40.605.10">
    <property type="entry name" value="Aldehyde Dehydrogenase, Chain A, domain 1"/>
    <property type="match status" value="1"/>
</dbReference>
<organism evidence="5 6">
    <name type="scientific">Prymnesium parvum</name>
    <name type="common">Toxic golden alga</name>
    <dbReference type="NCBI Taxonomy" id="97485"/>
    <lineage>
        <taxon>Eukaryota</taxon>
        <taxon>Haptista</taxon>
        <taxon>Haptophyta</taxon>
        <taxon>Prymnesiophyceae</taxon>
        <taxon>Prymnesiales</taxon>
        <taxon>Prymnesiaceae</taxon>
        <taxon>Prymnesium</taxon>
    </lineage>
</organism>
<evidence type="ECO:0000313" key="5">
    <source>
        <dbReference type="EMBL" id="KAL1523911.1"/>
    </source>
</evidence>
<name>A0AB34JPS4_PRYPA</name>
<keyword evidence="1 3" id="KW-0560">Oxidoreductase</keyword>
<evidence type="ECO:0000256" key="3">
    <source>
        <dbReference type="RuleBase" id="RU003345"/>
    </source>
</evidence>
<dbReference type="PROSITE" id="PS00687">
    <property type="entry name" value="ALDEHYDE_DEHYDR_GLU"/>
    <property type="match status" value="1"/>
</dbReference>
<dbReference type="InterPro" id="IPR016161">
    <property type="entry name" value="Ald_DH/histidinol_DH"/>
</dbReference>
<comment type="similarity">
    <text evidence="3">Belongs to the aldehyde dehydrogenase family.</text>
</comment>
<dbReference type="FunFam" id="3.40.309.10:FF:000009">
    <property type="entry name" value="Aldehyde dehydrogenase A"/>
    <property type="match status" value="1"/>
</dbReference>
<proteinExistence type="inferred from homology"/>
<dbReference type="InterPro" id="IPR016163">
    <property type="entry name" value="Ald_DH_C"/>
</dbReference>
<feature type="domain" description="Aldehyde dehydrogenase" evidence="4">
    <location>
        <begin position="12"/>
        <end position="457"/>
    </location>
</feature>
<dbReference type="SUPFAM" id="SSF53720">
    <property type="entry name" value="ALDH-like"/>
    <property type="match status" value="1"/>
</dbReference>
<protein>
    <recommendedName>
        <fullName evidence="4">Aldehyde dehydrogenase domain-containing protein</fullName>
    </recommendedName>
</protein>
<comment type="caution">
    <text evidence="5">The sequence shown here is derived from an EMBL/GenBank/DDBJ whole genome shotgun (WGS) entry which is preliminary data.</text>
</comment>
<dbReference type="PANTHER" id="PTHR11699">
    <property type="entry name" value="ALDEHYDE DEHYDROGENASE-RELATED"/>
    <property type="match status" value="1"/>
</dbReference>
<dbReference type="EMBL" id="JBGBPQ010000005">
    <property type="protein sequence ID" value="KAL1523911.1"/>
    <property type="molecule type" value="Genomic_DNA"/>
</dbReference>
<evidence type="ECO:0000256" key="2">
    <source>
        <dbReference type="PROSITE-ProRule" id="PRU10007"/>
    </source>
</evidence>
<reference evidence="5 6" key="1">
    <citation type="journal article" date="2024" name="Science">
        <title>Giant polyketide synthase enzymes in the biosynthesis of giant marine polyether toxins.</title>
        <authorList>
            <person name="Fallon T.R."/>
            <person name="Shende V.V."/>
            <person name="Wierzbicki I.H."/>
            <person name="Pendleton A.L."/>
            <person name="Watervoot N.F."/>
            <person name="Auber R.P."/>
            <person name="Gonzalez D.J."/>
            <person name="Wisecaver J.H."/>
            <person name="Moore B.S."/>
        </authorList>
    </citation>
    <scope>NUCLEOTIDE SEQUENCE [LARGE SCALE GENOMIC DNA]</scope>
    <source>
        <strain evidence="5 6">12B1</strain>
    </source>
</reference>
<dbReference type="AlphaFoldDB" id="A0AB34JPS4"/>
<evidence type="ECO:0000256" key="1">
    <source>
        <dbReference type="ARBA" id="ARBA00023002"/>
    </source>
</evidence>
<keyword evidence="6" id="KW-1185">Reference proteome</keyword>
<sequence>MVQGVAIEGGAIVDVNPATGEEIARVPVSTPEEIDAAVAAAAAAQPAWAATPLSARIKRLSAVSRLLAEQHEELARLVTREMGKTIGEARAEVSGAADKAEFLCLVEQANLGAALVLREPHGVVAVCAPWNFPVDEILLLALPALAAGNALVLKPSEVAPLCGATVAAALRDALHAFPGVVGLVQGDGRVGAALVAHPRVGFVGMTGSSATGAAIAQAAGGALKRAVLELGGKDAMIVFADADLRLAARDAVANSLSNAGQVCCSVERVYVDAGVREQFEALVVAEARGYAAADGMDEAARMGPLVSRVQRAHVHAHVEAAVRAGARCLLGGELPAEEARGNFYPPTVLADVPQGCVAMREETFGPVVAMSAFDGGEESAVALANDSEYGLSACVYSEDIERAARVAARLHAGQVGINNWPLENAPLQCPWVGHKKSGFGFHSGADGWRQFSVPKSIIFNPGSELPQSIP</sequence>
<dbReference type="Pfam" id="PF00171">
    <property type="entry name" value="Aldedh"/>
    <property type="match status" value="1"/>
</dbReference>
<evidence type="ECO:0000313" key="6">
    <source>
        <dbReference type="Proteomes" id="UP001515480"/>
    </source>
</evidence>